<dbReference type="EMBL" id="LSTO01000001">
    <property type="protein sequence ID" value="OWW20118.1"/>
    <property type="molecule type" value="Genomic_DNA"/>
</dbReference>
<keyword evidence="2" id="KW-1185">Reference proteome</keyword>
<sequence length="73" mass="7485">MKRAFGCAALRPQSGVQSLPCQSIACAGGSLVMPSHQTSPSSVRATLVKMVFAVSDAMQLELVAVLVPGATPK</sequence>
<evidence type="ECO:0000313" key="2">
    <source>
        <dbReference type="Proteomes" id="UP000197535"/>
    </source>
</evidence>
<dbReference type="AlphaFoldDB" id="A0A254TK85"/>
<comment type="caution">
    <text evidence="1">The sequence shown here is derived from an EMBL/GenBank/DDBJ whole genome shotgun (WGS) entry which is preliminary data.</text>
</comment>
<accession>A0A254TK85</accession>
<evidence type="ECO:0000313" key="1">
    <source>
        <dbReference type="EMBL" id="OWW20118.1"/>
    </source>
</evidence>
<name>A0A254TK85_9BURK</name>
<organism evidence="1 2">
    <name type="scientific">Noviherbaspirillum denitrificans</name>
    <dbReference type="NCBI Taxonomy" id="1968433"/>
    <lineage>
        <taxon>Bacteria</taxon>
        <taxon>Pseudomonadati</taxon>
        <taxon>Pseudomonadota</taxon>
        <taxon>Betaproteobacteria</taxon>
        <taxon>Burkholderiales</taxon>
        <taxon>Oxalobacteraceae</taxon>
        <taxon>Noviherbaspirillum</taxon>
    </lineage>
</organism>
<proteinExistence type="predicted"/>
<dbReference type="Proteomes" id="UP000197535">
    <property type="component" value="Unassembled WGS sequence"/>
</dbReference>
<reference evidence="1 2" key="1">
    <citation type="submission" date="2016-02" db="EMBL/GenBank/DDBJ databases">
        <authorList>
            <person name="Wen L."/>
            <person name="He K."/>
            <person name="Yang H."/>
        </authorList>
    </citation>
    <scope>NUCLEOTIDE SEQUENCE [LARGE SCALE GENOMIC DNA]</scope>
    <source>
        <strain evidence="1 2">TSA40</strain>
    </source>
</reference>
<protein>
    <submittedName>
        <fullName evidence="1">Uncharacterized protein</fullName>
    </submittedName>
</protein>
<gene>
    <name evidence="1" type="ORF">AYR66_12060</name>
</gene>